<evidence type="ECO:0000313" key="4">
    <source>
        <dbReference type="Proteomes" id="UP000202922"/>
    </source>
</evidence>
<keyword evidence="2" id="KW-0812">Transmembrane</keyword>
<dbReference type="EMBL" id="FXYE01000001">
    <property type="protein sequence ID" value="SMX33505.1"/>
    <property type="molecule type" value="Genomic_DNA"/>
</dbReference>
<name>A0A238JSF2_9RHOB</name>
<reference evidence="4" key="1">
    <citation type="submission" date="2017-05" db="EMBL/GenBank/DDBJ databases">
        <authorList>
            <person name="Rodrigo-Torres L."/>
            <person name="Arahal R. D."/>
            <person name="Lucena T."/>
        </authorList>
    </citation>
    <scope>NUCLEOTIDE SEQUENCE [LARGE SCALE GENOMIC DNA]</scope>
    <source>
        <strain evidence="4">CECT 8621</strain>
    </source>
</reference>
<keyword evidence="2" id="KW-0472">Membrane</keyword>
<dbReference type="AlphaFoldDB" id="A0A238JSF2"/>
<dbReference type="RefSeq" id="WP_093966206.1">
    <property type="nucleotide sequence ID" value="NZ_FXYE01000001.1"/>
</dbReference>
<feature type="region of interest" description="Disordered" evidence="1">
    <location>
        <begin position="76"/>
        <end position="101"/>
    </location>
</feature>
<feature type="transmembrane region" description="Helical" evidence="2">
    <location>
        <begin position="44"/>
        <end position="69"/>
    </location>
</feature>
<keyword evidence="4" id="KW-1185">Reference proteome</keyword>
<gene>
    <name evidence="3" type="ORF">COL8621_01037</name>
</gene>
<proteinExistence type="predicted"/>
<sequence>MPKLIRLYITQIIIGFAISAAFVVMLLAFDIANLRGLVTGSSSGYLAAFLLFMFNGIVFSGVQFGIAIMRMAEPENGGKGGRRTPITPAELLPIPVHKDRS</sequence>
<dbReference type="Proteomes" id="UP000202922">
    <property type="component" value="Unassembled WGS sequence"/>
</dbReference>
<evidence type="ECO:0000256" key="1">
    <source>
        <dbReference type="SAM" id="MobiDB-lite"/>
    </source>
</evidence>
<evidence type="ECO:0000313" key="3">
    <source>
        <dbReference type="EMBL" id="SMX33505.1"/>
    </source>
</evidence>
<accession>A0A238JSF2</accession>
<evidence type="ECO:0000256" key="2">
    <source>
        <dbReference type="SAM" id="Phobius"/>
    </source>
</evidence>
<feature type="transmembrane region" description="Helical" evidence="2">
    <location>
        <begin position="12"/>
        <end position="32"/>
    </location>
</feature>
<organism evidence="3 4">
    <name type="scientific">Actibacterium lipolyticum</name>
    <dbReference type="NCBI Taxonomy" id="1524263"/>
    <lineage>
        <taxon>Bacteria</taxon>
        <taxon>Pseudomonadati</taxon>
        <taxon>Pseudomonadota</taxon>
        <taxon>Alphaproteobacteria</taxon>
        <taxon>Rhodobacterales</taxon>
        <taxon>Roseobacteraceae</taxon>
        <taxon>Actibacterium</taxon>
    </lineage>
</organism>
<dbReference type="OrthoDB" id="8115457at2"/>
<protein>
    <submittedName>
        <fullName evidence="3">Uncharacterized protein</fullName>
    </submittedName>
</protein>
<keyword evidence="2" id="KW-1133">Transmembrane helix</keyword>